<evidence type="ECO:0000313" key="1">
    <source>
        <dbReference type="EMBL" id="KIK92576.1"/>
    </source>
</evidence>
<evidence type="ECO:0008006" key="3">
    <source>
        <dbReference type="Google" id="ProtNLM"/>
    </source>
</evidence>
<dbReference type="Proteomes" id="UP000054538">
    <property type="component" value="Unassembled WGS sequence"/>
</dbReference>
<evidence type="ECO:0000313" key="2">
    <source>
        <dbReference type="Proteomes" id="UP000054538"/>
    </source>
</evidence>
<dbReference type="InParanoid" id="A0A0D0DUC2"/>
<dbReference type="HOGENOM" id="CLU_1949507_0_0_1"/>
<keyword evidence="2" id="KW-1185">Reference proteome</keyword>
<protein>
    <recommendedName>
        <fullName evidence="3">Remorin C-terminal domain-containing protein</fullName>
    </recommendedName>
</protein>
<reference evidence="2" key="2">
    <citation type="submission" date="2015-01" db="EMBL/GenBank/DDBJ databases">
        <title>Evolutionary Origins and Diversification of the Mycorrhizal Mutualists.</title>
        <authorList>
            <consortium name="DOE Joint Genome Institute"/>
            <consortium name="Mycorrhizal Genomics Consortium"/>
            <person name="Kohler A."/>
            <person name="Kuo A."/>
            <person name="Nagy L.G."/>
            <person name="Floudas D."/>
            <person name="Copeland A."/>
            <person name="Barry K.W."/>
            <person name="Cichocki N."/>
            <person name="Veneault-Fourrey C."/>
            <person name="LaButti K."/>
            <person name="Lindquist E.A."/>
            <person name="Lipzen A."/>
            <person name="Lundell T."/>
            <person name="Morin E."/>
            <person name="Murat C."/>
            <person name="Riley R."/>
            <person name="Ohm R."/>
            <person name="Sun H."/>
            <person name="Tunlid A."/>
            <person name="Henrissat B."/>
            <person name="Grigoriev I.V."/>
            <person name="Hibbett D.S."/>
            <person name="Martin F."/>
        </authorList>
    </citation>
    <scope>NUCLEOTIDE SEQUENCE [LARGE SCALE GENOMIC DNA]</scope>
    <source>
        <strain evidence="2">Ve08.2h10</strain>
    </source>
</reference>
<proteinExistence type="predicted"/>
<organism evidence="1 2">
    <name type="scientific">Paxillus rubicundulus Ve08.2h10</name>
    <dbReference type="NCBI Taxonomy" id="930991"/>
    <lineage>
        <taxon>Eukaryota</taxon>
        <taxon>Fungi</taxon>
        <taxon>Dikarya</taxon>
        <taxon>Basidiomycota</taxon>
        <taxon>Agaricomycotina</taxon>
        <taxon>Agaricomycetes</taxon>
        <taxon>Agaricomycetidae</taxon>
        <taxon>Boletales</taxon>
        <taxon>Paxilineae</taxon>
        <taxon>Paxillaceae</taxon>
        <taxon>Paxillus</taxon>
    </lineage>
</organism>
<gene>
    <name evidence="1" type="ORF">PAXRUDRAFT_792312</name>
</gene>
<sequence>MKLIVTSFSLSSHSRRKSLHTQMHLGGLFKMACHSYCQVTSFTREWLSLHSSRMKKEQDKEAQKERRKVTKSAVEEWKKSKIIWKSENSVRCEWFHVAKVAWETERQHAKVAREKFTQPAPKLGELLKP</sequence>
<dbReference type="AlphaFoldDB" id="A0A0D0DUC2"/>
<dbReference type="EMBL" id="KN825265">
    <property type="protein sequence ID" value="KIK92576.1"/>
    <property type="molecule type" value="Genomic_DNA"/>
</dbReference>
<accession>A0A0D0DUC2</accession>
<name>A0A0D0DUC2_9AGAM</name>
<reference evidence="1 2" key="1">
    <citation type="submission" date="2014-04" db="EMBL/GenBank/DDBJ databases">
        <authorList>
            <consortium name="DOE Joint Genome Institute"/>
            <person name="Kuo A."/>
            <person name="Kohler A."/>
            <person name="Jargeat P."/>
            <person name="Nagy L.G."/>
            <person name="Floudas D."/>
            <person name="Copeland A."/>
            <person name="Barry K.W."/>
            <person name="Cichocki N."/>
            <person name="Veneault-Fourrey C."/>
            <person name="LaButti K."/>
            <person name="Lindquist E.A."/>
            <person name="Lipzen A."/>
            <person name="Lundell T."/>
            <person name="Morin E."/>
            <person name="Murat C."/>
            <person name="Sun H."/>
            <person name="Tunlid A."/>
            <person name="Henrissat B."/>
            <person name="Grigoriev I.V."/>
            <person name="Hibbett D.S."/>
            <person name="Martin F."/>
            <person name="Nordberg H.P."/>
            <person name="Cantor M.N."/>
            <person name="Hua S.X."/>
        </authorList>
    </citation>
    <scope>NUCLEOTIDE SEQUENCE [LARGE SCALE GENOMIC DNA]</scope>
    <source>
        <strain evidence="1 2">Ve08.2h10</strain>
    </source>
</reference>